<evidence type="ECO:0000256" key="1">
    <source>
        <dbReference type="SAM" id="MobiDB-lite"/>
    </source>
</evidence>
<keyword evidence="3" id="KW-1185">Reference proteome</keyword>
<feature type="region of interest" description="Disordered" evidence="1">
    <location>
        <begin position="33"/>
        <end position="64"/>
    </location>
</feature>
<gene>
    <name evidence="2" type="ORF">E4Q08_00290</name>
</gene>
<dbReference type="RefSeq" id="WP_169068939.1">
    <property type="nucleotide sequence ID" value="NZ_SPMX01000001.1"/>
</dbReference>
<accession>A0ABX1T4V2</accession>
<feature type="compositionally biased region" description="Polar residues" evidence="1">
    <location>
        <begin position="41"/>
        <end position="64"/>
    </location>
</feature>
<evidence type="ECO:0000313" key="3">
    <source>
        <dbReference type="Proteomes" id="UP000886469"/>
    </source>
</evidence>
<name>A0ABX1T4V2_9PROT</name>
<dbReference type="EMBL" id="SPMX01000001">
    <property type="protein sequence ID" value="NMQ03812.1"/>
    <property type="molecule type" value="Genomic_DNA"/>
</dbReference>
<evidence type="ECO:0000313" key="2">
    <source>
        <dbReference type="EMBL" id="NMQ03812.1"/>
    </source>
</evidence>
<protein>
    <submittedName>
        <fullName evidence="2">Uncharacterized protein</fullName>
    </submittedName>
</protein>
<organism evidence="2 3">
    <name type="scientific">Candidatus Accumulibacter contiguus</name>
    <dbReference type="NCBI Taxonomy" id="2954381"/>
    <lineage>
        <taxon>Bacteria</taxon>
        <taxon>Pseudomonadati</taxon>
        <taxon>Pseudomonadota</taxon>
        <taxon>Betaproteobacteria</taxon>
        <taxon>Candidatus Accumulibacter</taxon>
    </lineage>
</organism>
<sequence length="64" mass="6969">MTRFLAKFWMHEAARALGFRTGVVAPADVDWQKLPPPATRKQPTLTISSARTSPSVLTGSFPNG</sequence>
<comment type="caution">
    <text evidence="2">The sequence shown here is derived from an EMBL/GenBank/DDBJ whole genome shotgun (WGS) entry which is preliminary data.</text>
</comment>
<dbReference type="Proteomes" id="UP000886469">
    <property type="component" value="Unassembled WGS sequence"/>
</dbReference>
<reference evidence="2" key="1">
    <citation type="submission" date="2019-03" db="EMBL/GenBank/DDBJ databases">
        <title>Metabolic reconstructions from genomes of highly enriched 'Candidatus Accumulibacter' and 'Candidatus Competibacter' bioreactor populations.</title>
        <authorList>
            <person name="Annavajhala M.K."/>
            <person name="Welles L."/>
            <person name="Abbas B."/>
            <person name="Sorokin D."/>
            <person name="Park H."/>
            <person name="Van Loosdrecht M."/>
            <person name="Chandran K."/>
        </authorList>
    </citation>
    <scope>NUCLEOTIDE SEQUENCE</scope>
    <source>
        <strain evidence="2">SBR_L</strain>
    </source>
</reference>
<proteinExistence type="predicted"/>